<gene>
    <name evidence="12" type="primary">g10628</name>
    <name evidence="12" type="ORF">VP750_LOCUS9530</name>
</gene>
<feature type="region of interest" description="Disordered" evidence="8">
    <location>
        <begin position="634"/>
        <end position="656"/>
    </location>
</feature>
<dbReference type="PANTHER" id="PTHR45778:SF3">
    <property type="entry name" value="PURPLE ACID PHOSPHATASE"/>
    <property type="match status" value="1"/>
</dbReference>
<evidence type="ECO:0000256" key="2">
    <source>
        <dbReference type="ARBA" id="ARBA00008723"/>
    </source>
</evidence>
<evidence type="ECO:0000256" key="6">
    <source>
        <dbReference type="ARBA" id="ARBA00023180"/>
    </source>
</evidence>
<comment type="catalytic activity">
    <reaction evidence="7">
        <text>a phosphate monoester + H2O = an alcohol + phosphate</text>
        <dbReference type="Rhea" id="RHEA:15017"/>
        <dbReference type="ChEBI" id="CHEBI:15377"/>
        <dbReference type="ChEBI" id="CHEBI:30879"/>
        <dbReference type="ChEBI" id="CHEBI:43474"/>
        <dbReference type="ChEBI" id="CHEBI:67140"/>
        <dbReference type="EC" id="3.1.3.2"/>
    </reaction>
</comment>
<keyword evidence="13" id="KW-1185">Reference proteome</keyword>
<organism evidence="12 13">
    <name type="scientific">Coccomyxa viridis</name>
    <dbReference type="NCBI Taxonomy" id="1274662"/>
    <lineage>
        <taxon>Eukaryota</taxon>
        <taxon>Viridiplantae</taxon>
        <taxon>Chlorophyta</taxon>
        <taxon>core chlorophytes</taxon>
        <taxon>Trebouxiophyceae</taxon>
        <taxon>Trebouxiophyceae incertae sedis</taxon>
        <taxon>Coccomyxaceae</taxon>
        <taxon>Coccomyxa</taxon>
    </lineage>
</organism>
<dbReference type="InterPro" id="IPR004843">
    <property type="entry name" value="Calcineurin-like_PHP"/>
</dbReference>
<feature type="domain" description="Purple acid phosphatase C-terminal" evidence="10">
    <location>
        <begin position="563"/>
        <end position="616"/>
    </location>
</feature>
<evidence type="ECO:0000256" key="8">
    <source>
        <dbReference type="SAM" id="MobiDB-lite"/>
    </source>
</evidence>
<comment type="similarity">
    <text evidence="2 7">Belongs to the metallophosphoesterase superfamily. Purple acid phosphatase family.</text>
</comment>
<evidence type="ECO:0000256" key="1">
    <source>
        <dbReference type="ARBA" id="ARBA00004613"/>
    </source>
</evidence>
<dbReference type="Proteomes" id="UP001497392">
    <property type="component" value="Unassembled WGS sequence"/>
</dbReference>
<dbReference type="Pfam" id="PF14008">
    <property type="entry name" value="Metallophos_C"/>
    <property type="match status" value="1"/>
</dbReference>
<evidence type="ECO:0000259" key="9">
    <source>
        <dbReference type="Pfam" id="PF00149"/>
    </source>
</evidence>
<dbReference type="InterPro" id="IPR029052">
    <property type="entry name" value="Metallo-depent_PP-like"/>
</dbReference>
<evidence type="ECO:0000256" key="5">
    <source>
        <dbReference type="ARBA" id="ARBA00022729"/>
    </source>
</evidence>
<protein>
    <recommendedName>
        <fullName evidence="7">Purple acid phosphatase</fullName>
        <ecNumber evidence="7">3.1.3.2</ecNumber>
    </recommendedName>
</protein>
<feature type="signal peptide" evidence="7">
    <location>
        <begin position="1"/>
        <end position="19"/>
    </location>
</feature>
<dbReference type="EC" id="3.1.3.2" evidence="7"/>
<dbReference type="Pfam" id="PF16656">
    <property type="entry name" value="Pur_ac_phosph_N"/>
    <property type="match status" value="1"/>
</dbReference>
<feature type="domain" description="Purple acid phosphatase N-terminal" evidence="11">
    <location>
        <begin position="163"/>
        <end position="264"/>
    </location>
</feature>
<evidence type="ECO:0000256" key="4">
    <source>
        <dbReference type="ARBA" id="ARBA00022525"/>
    </source>
</evidence>
<dbReference type="EMBL" id="CAXHTA020000017">
    <property type="protein sequence ID" value="CAL5227624.1"/>
    <property type="molecule type" value="Genomic_DNA"/>
</dbReference>
<reference evidence="12 13" key="1">
    <citation type="submission" date="2024-06" db="EMBL/GenBank/DDBJ databases">
        <authorList>
            <person name="Kraege A."/>
            <person name="Thomma B."/>
        </authorList>
    </citation>
    <scope>NUCLEOTIDE SEQUENCE [LARGE SCALE GENOMIC DNA]</scope>
</reference>
<comment type="subcellular location">
    <subcellularLocation>
        <location evidence="1">Secreted</location>
    </subcellularLocation>
</comment>
<evidence type="ECO:0000256" key="3">
    <source>
        <dbReference type="ARBA" id="ARBA00011738"/>
    </source>
</evidence>
<sequence>MRWIVAAALVACLAVPTYASIGNGPQEHPLEKFTTADGGMKSFAVNLNPAYSIVLNSTTQTTTGQYFLATITGPGAATDVVALYAPAPANYTTQIFVKYILGSQIPGYVPSGKGQYVFQNINYRVDTQFVLFTGGVNTNTLQTPNYNIIAQSPIITNAAPNQPVQGHLMATTDPSAMLIQWVTKNAPTPTVKYGLTSGQYTKSTVGTTATYNINNLCSGIAQGTGYFDPGSIHTANMTGLTPVTRYYYIYGSDAFGYSPENSFVSAPANGSLAEVKIIMSADNGQAYMDGSNEVRDEKPSIAVSQAIAAEVKNGYTMNVHNGDLAYADGFLADWDNYYEQMSLFAQSMPFMTVPGNHERDFPNSGDAFINPGSTDSRGECGVVYNQRQRMPQQPGWDYPALNTNASGANLRLYYSFEYGPIHFLQYDSESPFAPGSIQYEWILRDLASVDRKRTPWLIVGVHRMFYCDSSDYSSNDNGDQYMAARQRAALEAVFNQYKARALSPLLYHSLSHIDAMFYGHEHIYERTCPVKNGVCQPSDSVVNTGTLNVQGANTTTTLTNPSAPIYFLIGNAGRALTTYSFLETPVPVIYQNVNSVYGYVRMRVNATTLITEAVAIPGNYVFDTVTIIKSTPTTSAAPTTTLAPASTTPPSTTSAPVTTFAPGSTPSVLSPSPPSKADAITAALTDPATLVGDIASLPGTLLNKG</sequence>
<accession>A0ABP1G5S2</accession>
<keyword evidence="6" id="KW-0325">Glycoprotein</keyword>
<evidence type="ECO:0000256" key="7">
    <source>
        <dbReference type="RuleBase" id="RU361203"/>
    </source>
</evidence>
<dbReference type="InterPro" id="IPR015914">
    <property type="entry name" value="PAPs_N"/>
</dbReference>
<dbReference type="CDD" id="cd00839">
    <property type="entry name" value="MPP_PAPs"/>
    <property type="match status" value="1"/>
</dbReference>
<dbReference type="InterPro" id="IPR041792">
    <property type="entry name" value="MPP_PAP"/>
</dbReference>
<comment type="caution">
    <text evidence="12">The sequence shown here is derived from an EMBL/GenBank/DDBJ whole genome shotgun (WGS) entry which is preliminary data.</text>
</comment>
<evidence type="ECO:0000259" key="11">
    <source>
        <dbReference type="Pfam" id="PF16656"/>
    </source>
</evidence>
<dbReference type="Gene3D" id="3.60.21.10">
    <property type="match status" value="1"/>
</dbReference>
<evidence type="ECO:0000313" key="13">
    <source>
        <dbReference type="Proteomes" id="UP001497392"/>
    </source>
</evidence>
<comment type="subunit">
    <text evidence="3">Homodimer.</text>
</comment>
<dbReference type="InterPro" id="IPR025733">
    <property type="entry name" value="PAPs_C"/>
</dbReference>
<dbReference type="InterPro" id="IPR008963">
    <property type="entry name" value="Purple_acid_Pase-like_N"/>
</dbReference>
<evidence type="ECO:0000313" key="12">
    <source>
        <dbReference type="EMBL" id="CAL5227624.1"/>
    </source>
</evidence>
<dbReference type="Gene3D" id="2.60.40.380">
    <property type="entry name" value="Purple acid phosphatase-like, N-terminal"/>
    <property type="match status" value="1"/>
</dbReference>
<feature type="chain" id="PRO_5044949725" description="Purple acid phosphatase" evidence="7">
    <location>
        <begin position="20"/>
        <end position="705"/>
    </location>
</feature>
<proteinExistence type="inferred from homology"/>
<keyword evidence="5 7" id="KW-0732">Signal</keyword>
<dbReference type="SUPFAM" id="SSF56300">
    <property type="entry name" value="Metallo-dependent phosphatases"/>
    <property type="match status" value="1"/>
</dbReference>
<evidence type="ECO:0000259" key="10">
    <source>
        <dbReference type="Pfam" id="PF14008"/>
    </source>
</evidence>
<keyword evidence="7" id="KW-0378">Hydrolase</keyword>
<dbReference type="Pfam" id="PF00149">
    <property type="entry name" value="Metallophos"/>
    <property type="match status" value="1"/>
</dbReference>
<dbReference type="SUPFAM" id="SSF49363">
    <property type="entry name" value="Purple acid phosphatase, N-terminal domain"/>
    <property type="match status" value="1"/>
</dbReference>
<feature type="domain" description="Calcineurin-like phosphoesterase" evidence="9">
    <location>
        <begin position="319"/>
        <end position="524"/>
    </location>
</feature>
<keyword evidence="4" id="KW-0964">Secreted</keyword>
<dbReference type="PANTHER" id="PTHR45778">
    <property type="entry name" value="PURPLE ACID PHOSPHATASE-RELATED"/>
    <property type="match status" value="1"/>
</dbReference>
<name>A0ABP1G5S2_9CHLO</name>